<dbReference type="InterPro" id="IPR006016">
    <property type="entry name" value="UspA"/>
</dbReference>
<dbReference type="SUPFAM" id="SSF52402">
    <property type="entry name" value="Adenine nucleotide alpha hydrolases-like"/>
    <property type="match status" value="1"/>
</dbReference>
<dbReference type="RefSeq" id="WP_193921167.1">
    <property type="nucleotide sequence ID" value="NZ_JADEWL010000044.1"/>
</dbReference>
<proteinExistence type="inferred from homology"/>
<dbReference type="PRINTS" id="PR01438">
    <property type="entry name" value="UNVRSLSTRESS"/>
</dbReference>
<evidence type="ECO:0000313" key="4">
    <source>
        <dbReference type="Proteomes" id="UP000620559"/>
    </source>
</evidence>
<dbReference type="CDD" id="cd00293">
    <property type="entry name" value="USP-like"/>
    <property type="match status" value="1"/>
</dbReference>
<accession>A0A8J7F4B9</accession>
<dbReference type="Pfam" id="PF00582">
    <property type="entry name" value="Usp"/>
    <property type="match status" value="1"/>
</dbReference>
<dbReference type="Proteomes" id="UP000620559">
    <property type="component" value="Unassembled WGS sequence"/>
</dbReference>
<dbReference type="AlphaFoldDB" id="A0A8J7F4B9"/>
<keyword evidence="4" id="KW-1185">Reference proteome</keyword>
<dbReference type="PANTHER" id="PTHR46268:SF8">
    <property type="entry name" value="UNIVERSAL STRESS PROTEIN SLL1388"/>
    <property type="match status" value="1"/>
</dbReference>
<name>A0A8J7F4B9_9CYAN</name>
<dbReference type="PANTHER" id="PTHR46268">
    <property type="entry name" value="STRESS RESPONSE PROTEIN NHAX"/>
    <property type="match status" value="1"/>
</dbReference>
<reference evidence="3" key="1">
    <citation type="submission" date="2020-10" db="EMBL/GenBank/DDBJ databases">
        <authorList>
            <person name="Castelo-Branco R."/>
            <person name="Eusebio N."/>
            <person name="Adriana R."/>
            <person name="Vieira A."/>
            <person name="Brugerolle De Fraissinette N."/>
            <person name="Rezende De Castro R."/>
            <person name="Schneider M.P."/>
            <person name="Vasconcelos V."/>
            <person name="Leao P.N."/>
        </authorList>
    </citation>
    <scope>NUCLEOTIDE SEQUENCE</scope>
    <source>
        <strain evidence="3">LEGE 06105</strain>
    </source>
</reference>
<organism evidence="3 4">
    <name type="scientific">Plectonema cf. radiosum LEGE 06105</name>
    <dbReference type="NCBI Taxonomy" id="945769"/>
    <lineage>
        <taxon>Bacteria</taxon>
        <taxon>Bacillati</taxon>
        <taxon>Cyanobacteriota</taxon>
        <taxon>Cyanophyceae</taxon>
        <taxon>Oscillatoriophycideae</taxon>
        <taxon>Oscillatoriales</taxon>
        <taxon>Microcoleaceae</taxon>
        <taxon>Plectonema</taxon>
    </lineage>
</organism>
<evidence type="ECO:0000259" key="2">
    <source>
        <dbReference type="Pfam" id="PF00582"/>
    </source>
</evidence>
<dbReference type="Gene3D" id="3.40.50.620">
    <property type="entry name" value="HUPs"/>
    <property type="match status" value="1"/>
</dbReference>
<dbReference type="EMBL" id="JADEWL010000044">
    <property type="protein sequence ID" value="MBE9213888.1"/>
    <property type="molecule type" value="Genomic_DNA"/>
</dbReference>
<comment type="similarity">
    <text evidence="1">Belongs to the universal stress protein A family.</text>
</comment>
<evidence type="ECO:0000256" key="1">
    <source>
        <dbReference type="ARBA" id="ARBA00008791"/>
    </source>
</evidence>
<evidence type="ECO:0000313" key="3">
    <source>
        <dbReference type="EMBL" id="MBE9213888.1"/>
    </source>
</evidence>
<feature type="domain" description="UspA" evidence="2">
    <location>
        <begin position="3"/>
        <end position="168"/>
    </location>
</feature>
<dbReference type="InterPro" id="IPR014729">
    <property type="entry name" value="Rossmann-like_a/b/a_fold"/>
</dbReference>
<sequence length="169" mass="18400">MTFKKILVALELSPRDEAVFSEAVSLAQNIGAQITLIHCLSEFTEMAMMSQTALGRGYGFTETSFTTTMSPAMVNMELIQQASLTKQQQAEKHLSYYQQKAALGGVSAEYKCYESTTSIGYQICQIAEDLKADLIILGRKGHNGIAEALLGSVSNHVLHHAPCAILVIQ</sequence>
<comment type="caution">
    <text evidence="3">The sequence shown here is derived from an EMBL/GenBank/DDBJ whole genome shotgun (WGS) entry which is preliminary data.</text>
</comment>
<gene>
    <name evidence="3" type="ORF">IQ247_14640</name>
</gene>
<protein>
    <submittedName>
        <fullName evidence="3">Universal stress protein</fullName>
    </submittedName>
</protein>
<dbReference type="InterPro" id="IPR006015">
    <property type="entry name" value="Universal_stress_UspA"/>
</dbReference>